<dbReference type="RefSeq" id="WP_236453424.1">
    <property type="nucleotide sequence ID" value="NZ_WKAE01000226.1"/>
</dbReference>
<dbReference type="Proteomes" id="UP000814010">
    <property type="component" value="Unassembled WGS sequence"/>
</dbReference>
<dbReference type="SUPFAM" id="SSF52540">
    <property type="entry name" value="P-loop containing nucleoside triphosphate hydrolases"/>
    <property type="match status" value="1"/>
</dbReference>
<dbReference type="GO" id="GO:0005524">
    <property type="term" value="F:ATP binding"/>
    <property type="evidence" value="ECO:0007669"/>
    <property type="project" value="InterPro"/>
</dbReference>
<dbReference type="InterPro" id="IPR038729">
    <property type="entry name" value="Rad50/SbcC_AAA"/>
</dbReference>
<dbReference type="Pfam" id="PF13476">
    <property type="entry name" value="AAA_23"/>
    <property type="match status" value="1"/>
</dbReference>
<feature type="domain" description="Rad50/SbcC-type AAA" evidence="1">
    <location>
        <begin position="6"/>
        <end position="105"/>
    </location>
</feature>
<dbReference type="AlphaFoldDB" id="A0A9Q4A6Y7"/>
<name>A0A9Q4A6Y7_PSESX</name>
<dbReference type="Gene3D" id="3.40.50.300">
    <property type="entry name" value="P-loop containing nucleotide triphosphate hydrolases"/>
    <property type="match status" value="1"/>
</dbReference>
<organism evidence="2 3">
    <name type="scientific">Pseudomonas syringae</name>
    <dbReference type="NCBI Taxonomy" id="317"/>
    <lineage>
        <taxon>Bacteria</taxon>
        <taxon>Pseudomonadati</taxon>
        <taxon>Pseudomonadota</taxon>
        <taxon>Gammaproteobacteria</taxon>
        <taxon>Pseudomonadales</taxon>
        <taxon>Pseudomonadaceae</taxon>
        <taxon>Pseudomonas</taxon>
    </lineage>
</organism>
<evidence type="ECO:0000313" key="2">
    <source>
        <dbReference type="EMBL" id="MCF5631199.1"/>
    </source>
</evidence>
<gene>
    <name evidence="2" type="ORF">GIV53_18225</name>
</gene>
<dbReference type="InterPro" id="IPR027417">
    <property type="entry name" value="P-loop_NTPase"/>
</dbReference>
<comment type="caution">
    <text evidence="2">The sequence shown here is derived from an EMBL/GenBank/DDBJ whole genome shotgun (WGS) entry which is preliminary data.</text>
</comment>
<feature type="non-terminal residue" evidence="2">
    <location>
        <position position="275"/>
    </location>
</feature>
<accession>A0A9Q4A6Y7</accession>
<dbReference type="PANTHER" id="PTHR43581:SF2">
    <property type="entry name" value="EXCINUCLEASE ATPASE SUBUNIT"/>
    <property type="match status" value="1"/>
</dbReference>
<protein>
    <submittedName>
        <fullName evidence="2">AAA family ATPase</fullName>
    </submittedName>
</protein>
<evidence type="ECO:0000259" key="1">
    <source>
        <dbReference type="Pfam" id="PF13476"/>
    </source>
</evidence>
<reference evidence="2" key="1">
    <citation type="submission" date="2019-11" db="EMBL/GenBank/DDBJ databases">
        <title>Epiphytic Pseudomonas syringae from cherry orchards.</title>
        <authorList>
            <person name="Hulin M.T."/>
        </authorList>
    </citation>
    <scope>NUCLEOTIDE SEQUENCE</scope>
    <source>
        <strain evidence="2">PA-2-5E</strain>
    </source>
</reference>
<proteinExistence type="predicted"/>
<dbReference type="GO" id="GO:0016887">
    <property type="term" value="F:ATP hydrolysis activity"/>
    <property type="evidence" value="ECO:0007669"/>
    <property type="project" value="InterPro"/>
</dbReference>
<dbReference type="PANTHER" id="PTHR43581">
    <property type="entry name" value="ATP/GTP PHOSPHATASE"/>
    <property type="match status" value="1"/>
</dbReference>
<evidence type="ECO:0000313" key="3">
    <source>
        <dbReference type="Proteomes" id="UP000814010"/>
    </source>
</evidence>
<sequence length="275" mass="30519">MFLLQVSLSNVRSIKSLDLDFRSKGAGARRWTLLLGENGCGKSSALRAIALLLAGSEALPDLLGEPDAWIRNGANKCVIKGTLVTAKGETREIALEINRGDGLRQIFTRNHSSLEALDAALSKAERNYFVLGYGVSRRPTAAKSRSTFPDERSRVPRAQGVATMFSSDAVLISLEQWAMDLEYRKGQSSMDAVRRALNQLLPDMQFSHIDRELRQIIFKTVDGDVPLSQLSDGYQNMAAWCGDLLYRITEAFPDRKDPLSTRGVLLIDEIDLHLH</sequence>
<dbReference type="EMBL" id="WKAE01000226">
    <property type="protein sequence ID" value="MCF5631199.1"/>
    <property type="molecule type" value="Genomic_DNA"/>
</dbReference>
<dbReference type="InterPro" id="IPR051396">
    <property type="entry name" value="Bact_Antivir_Def_Nuclease"/>
</dbReference>